<gene>
    <name evidence="1" type="ORF">HMPREF9064_0401</name>
</gene>
<dbReference type="RefSeq" id="WP_006717182.1">
    <property type="nucleotide sequence ID" value="NZ_GL622200.1"/>
</dbReference>
<evidence type="ECO:0000313" key="2">
    <source>
        <dbReference type="Proteomes" id="UP000032871"/>
    </source>
</evidence>
<keyword evidence="2" id="KW-1185">Reference proteome</keyword>
<dbReference type="EMBL" id="AEPS01000002">
    <property type="protein sequence ID" value="EFU68528.1"/>
    <property type="molecule type" value="Genomic_DNA"/>
</dbReference>
<comment type="caution">
    <text evidence="1">The sequence shown here is derived from an EMBL/GenBank/DDBJ whole genome shotgun (WGS) entry which is preliminary data.</text>
</comment>
<dbReference type="HOGENOM" id="CLU_2879593_0_0_6"/>
<reference evidence="1 2" key="1">
    <citation type="submission" date="2010-12" db="EMBL/GenBank/DDBJ databases">
        <authorList>
            <person name="Muzny D."/>
            <person name="Qin X."/>
            <person name="Deng J."/>
            <person name="Jiang H."/>
            <person name="Liu Y."/>
            <person name="Qu J."/>
            <person name="Song X.-Z."/>
            <person name="Zhang L."/>
            <person name="Thornton R."/>
            <person name="Coyle M."/>
            <person name="Francisco L."/>
            <person name="Jackson L."/>
            <person name="Javaid M."/>
            <person name="Korchina V."/>
            <person name="Kovar C."/>
            <person name="Mata R."/>
            <person name="Mathew T."/>
            <person name="Ngo R."/>
            <person name="Nguyen L."/>
            <person name="Nguyen N."/>
            <person name="Okwuonu G."/>
            <person name="Ongeri F."/>
            <person name="Pham C."/>
            <person name="Simmons D."/>
            <person name="Wilczek-Boney K."/>
            <person name="Hale W."/>
            <person name="Jakkamsetti A."/>
            <person name="Pham P."/>
            <person name="Ruth R."/>
            <person name="San Lucas F."/>
            <person name="Warren J."/>
            <person name="Zhang J."/>
            <person name="Zhao Z."/>
            <person name="Zhou C."/>
            <person name="Zhu D."/>
            <person name="Lee S."/>
            <person name="Bess C."/>
            <person name="Blankenburg K."/>
            <person name="Forbes L."/>
            <person name="Fu Q."/>
            <person name="Gubbala S."/>
            <person name="Hirani K."/>
            <person name="Jayaseelan J.C."/>
            <person name="Lara F."/>
            <person name="Munidasa M."/>
            <person name="Palculict T."/>
            <person name="Patil S."/>
            <person name="Pu L.-L."/>
            <person name="Saada N."/>
            <person name="Tang L."/>
            <person name="Weissenberger G."/>
            <person name="Zhu Y."/>
            <person name="Hemphill L."/>
            <person name="Shang Y."/>
            <person name="Youmans B."/>
            <person name="Ayvaz T."/>
            <person name="Ross M."/>
            <person name="Santibanez J."/>
            <person name="Aqrawi P."/>
            <person name="Gross S."/>
            <person name="Joshi V."/>
            <person name="Fowler G."/>
            <person name="Nazareth L."/>
            <person name="Reid J."/>
            <person name="Worley K."/>
            <person name="Petrosino J."/>
            <person name="Highlander S."/>
            <person name="Gibbs R."/>
        </authorList>
    </citation>
    <scope>NUCLEOTIDE SEQUENCE [LARGE SCALE GENOMIC DNA]</scope>
    <source>
        <strain evidence="1 2">ATCC 33393</strain>
    </source>
</reference>
<dbReference type="GeneID" id="60799801"/>
<dbReference type="AlphaFoldDB" id="E6KW69"/>
<protein>
    <submittedName>
        <fullName evidence="1">Uncharacterized protein</fullName>
    </submittedName>
</protein>
<evidence type="ECO:0000313" key="1">
    <source>
        <dbReference type="EMBL" id="EFU68528.1"/>
    </source>
</evidence>
<name>E6KW69_9PAST</name>
<sequence length="68" mass="8220">MMNLKMMKKFPNFKPHSDAETEELLSLLFRKLDVDELIFLLRVLQRDIREKYTLTKIIKKIVNLKLDL</sequence>
<proteinExistence type="predicted"/>
<organism evidence="1 2">
    <name type="scientific">Aggregatibacter segnis ATCC 33393</name>
    <dbReference type="NCBI Taxonomy" id="888057"/>
    <lineage>
        <taxon>Bacteria</taxon>
        <taxon>Pseudomonadati</taxon>
        <taxon>Pseudomonadota</taxon>
        <taxon>Gammaproteobacteria</taxon>
        <taxon>Pasteurellales</taxon>
        <taxon>Pasteurellaceae</taxon>
        <taxon>Aggregatibacter</taxon>
    </lineage>
</organism>
<dbReference type="Proteomes" id="UP000032871">
    <property type="component" value="Unassembled WGS sequence"/>
</dbReference>
<accession>E6KW69</accession>